<reference evidence="1" key="1">
    <citation type="submission" date="2016-07" db="EMBL/GenBank/DDBJ databases">
        <authorList>
            <person name="Kauffman K."/>
            <person name="Arevalo P."/>
            <person name="Polz M.F."/>
        </authorList>
    </citation>
    <scope>NUCLEOTIDE SEQUENCE</scope>
    <source>
        <strain evidence="1">10N.222.46.E12</strain>
    </source>
</reference>
<dbReference type="AlphaFoldDB" id="A0A7Z1S4J9"/>
<protein>
    <submittedName>
        <fullName evidence="1">Uncharacterized protein</fullName>
    </submittedName>
</protein>
<reference evidence="1" key="2">
    <citation type="journal article" date="2018" name="Nature">
        <title>A major lineage of non-tailed dsDNA viruses as unrecognized killers of marine bacteria.</title>
        <authorList>
            <person name="Kauffman K.M."/>
            <person name="Hussain F.A."/>
            <person name="Yang J."/>
            <person name="Arevalo P."/>
            <person name="Brown J.M."/>
            <person name="Chang W.K."/>
            <person name="VanInsberghe D."/>
            <person name="Elsherbini J."/>
            <person name="Sharma R.S."/>
            <person name="Cutler M.B."/>
            <person name="Kelly L."/>
            <person name="Polz M.F."/>
        </authorList>
    </citation>
    <scope>NUCLEOTIDE SEQUENCE</scope>
    <source>
        <strain evidence="1">10N.222.46.E12</strain>
    </source>
</reference>
<dbReference type="EMBL" id="MDBS01000003">
    <property type="protein sequence ID" value="PMP33011.1"/>
    <property type="molecule type" value="Genomic_DNA"/>
</dbReference>
<proteinExistence type="predicted"/>
<comment type="caution">
    <text evidence="1">The sequence shown here is derived from an EMBL/GenBank/DDBJ whole genome shotgun (WGS) entry which is preliminary data.</text>
</comment>
<name>A0A7Z1S4J9_9VIBR</name>
<organism evidence="1">
    <name type="scientific">Vibrio cyclitrophicus</name>
    <dbReference type="NCBI Taxonomy" id="47951"/>
    <lineage>
        <taxon>Bacteria</taxon>
        <taxon>Pseudomonadati</taxon>
        <taxon>Pseudomonadota</taxon>
        <taxon>Gammaproteobacteria</taxon>
        <taxon>Vibrionales</taxon>
        <taxon>Vibrionaceae</taxon>
        <taxon>Vibrio</taxon>
    </lineage>
</organism>
<evidence type="ECO:0000313" key="1">
    <source>
        <dbReference type="EMBL" id="PMP33011.1"/>
    </source>
</evidence>
<sequence length="148" mass="16738">MQSNGSSSSFARENFCYQFQLLQQPATTQLAIKRYFMAIEVAAKPVIEKLEDLEVSFLFEGNEHKVFVTPYGSSRYFAASKLLSQSENQGDKAEGFADYVAMLVTGWDSPEFFGGDYSHEHALTICRNPKNLWFTLAVSKKVTEIIKK</sequence>
<accession>A0A7Z1S4J9</accession>
<gene>
    <name evidence="1" type="ORF">BCS90_09760</name>
</gene>